<keyword evidence="6" id="KW-1185">Reference proteome</keyword>
<evidence type="ECO:0000259" key="3">
    <source>
        <dbReference type="Pfam" id="PF01558"/>
    </source>
</evidence>
<evidence type="ECO:0000256" key="2">
    <source>
        <dbReference type="SAM" id="MobiDB-lite"/>
    </source>
</evidence>
<dbReference type="Proteomes" id="UP000484015">
    <property type="component" value="Unassembled WGS sequence"/>
</dbReference>
<dbReference type="NCBIfam" id="NF009588">
    <property type="entry name" value="PRK13029.1"/>
    <property type="match status" value="1"/>
</dbReference>
<organism evidence="5 6">
    <name type="scientific">Pseudoduganella ginsengisoli</name>
    <dbReference type="NCBI Taxonomy" id="1462440"/>
    <lineage>
        <taxon>Bacteria</taxon>
        <taxon>Pseudomonadati</taxon>
        <taxon>Pseudomonadota</taxon>
        <taxon>Betaproteobacteria</taxon>
        <taxon>Burkholderiales</taxon>
        <taxon>Oxalobacteraceae</taxon>
        <taxon>Telluria group</taxon>
        <taxon>Pseudoduganella</taxon>
    </lineage>
</organism>
<dbReference type="InterPro" id="IPR051457">
    <property type="entry name" value="2-oxoacid:Fd_oxidoreductase"/>
</dbReference>
<reference evidence="5 6" key="1">
    <citation type="submission" date="2019-11" db="EMBL/GenBank/DDBJ databases">
        <title>Type strains purchased from KCTC, JCM and DSMZ.</title>
        <authorList>
            <person name="Lu H."/>
        </authorList>
    </citation>
    <scope>NUCLEOTIDE SEQUENCE [LARGE SCALE GENOMIC DNA]</scope>
    <source>
        <strain evidence="5 6">KCTC 42409</strain>
    </source>
</reference>
<dbReference type="InterPro" id="IPR002869">
    <property type="entry name" value="Pyrv_flavodox_OxRed_cen"/>
</dbReference>
<dbReference type="InterPro" id="IPR046667">
    <property type="entry name" value="DUF6537"/>
</dbReference>
<dbReference type="AlphaFoldDB" id="A0A6L6PW32"/>
<dbReference type="InterPro" id="IPR019752">
    <property type="entry name" value="Pyrv/ketoisovalerate_OxRed_cat"/>
</dbReference>
<dbReference type="GO" id="GO:0016903">
    <property type="term" value="F:oxidoreductase activity, acting on the aldehyde or oxo group of donors"/>
    <property type="evidence" value="ECO:0007669"/>
    <property type="project" value="InterPro"/>
</dbReference>
<dbReference type="InterPro" id="IPR002880">
    <property type="entry name" value="Pyrv_Fd/Flavodoxin_OxRdtase_N"/>
</dbReference>
<keyword evidence="5" id="KW-0670">Pyruvate</keyword>
<accession>A0A6L6PW32</accession>
<dbReference type="InterPro" id="IPR029061">
    <property type="entry name" value="THDP-binding"/>
</dbReference>
<keyword evidence="1" id="KW-0560">Oxidoreductase</keyword>
<feature type="region of interest" description="Disordered" evidence="2">
    <location>
        <begin position="1"/>
        <end position="22"/>
    </location>
</feature>
<dbReference type="SUPFAM" id="SSF53323">
    <property type="entry name" value="Pyruvate-ferredoxin oxidoreductase, PFOR, domain III"/>
    <property type="match status" value="1"/>
</dbReference>
<name>A0A6L6PW32_9BURK</name>
<dbReference type="Pfam" id="PF01558">
    <property type="entry name" value="POR"/>
    <property type="match status" value="1"/>
</dbReference>
<gene>
    <name evidence="5" type="ORF">GM668_03850</name>
</gene>
<evidence type="ECO:0000313" key="5">
    <source>
        <dbReference type="EMBL" id="MTW01218.1"/>
    </source>
</evidence>
<evidence type="ECO:0000259" key="4">
    <source>
        <dbReference type="Pfam" id="PF20169"/>
    </source>
</evidence>
<dbReference type="SUPFAM" id="SSF52518">
    <property type="entry name" value="Thiamin diphosphate-binding fold (THDP-binding)"/>
    <property type="match status" value="2"/>
</dbReference>
<dbReference type="Gene3D" id="3.40.920.10">
    <property type="entry name" value="Pyruvate-ferredoxin oxidoreductase, PFOR, domain III"/>
    <property type="match status" value="1"/>
</dbReference>
<dbReference type="OrthoDB" id="9803617at2"/>
<dbReference type="Pfam" id="PF20169">
    <property type="entry name" value="DUF6537"/>
    <property type="match status" value="1"/>
</dbReference>
<evidence type="ECO:0000313" key="6">
    <source>
        <dbReference type="Proteomes" id="UP000484015"/>
    </source>
</evidence>
<dbReference type="PANTHER" id="PTHR48084:SF3">
    <property type="entry name" value="SUBUNIT OF PYRUVATE:FLAVODOXIN OXIDOREDUCTASE"/>
    <property type="match status" value="1"/>
</dbReference>
<comment type="caution">
    <text evidence="5">The sequence shown here is derived from an EMBL/GenBank/DDBJ whole genome shotgun (WGS) entry which is preliminary data.</text>
</comment>
<dbReference type="EMBL" id="WNLA01000001">
    <property type="protein sequence ID" value="MTW01218.1"/>
    <property type="molecule type" value="Genomic_DNA"/>
</dbReference>
<dbReference type="CDD" id="cd07034">
    <property type="entry name" value="TPP_PYR_PFOR_IOR-alpha_like"/>
    <property type="match status" value="1"/>
</dbReference>
<protein>
    <submittedName>
        <fullName evidence="5">Indolepyruvate ferredoxin oxidoreductase family protein</fullName>
    </submittedName>
</protein>
<dbReference type="NCBIfam" id="NF009589">
    <property type="entry name" value="PRK13030.1"/>
    <property type="match status" value="1"/>
</dbReference>
<proteinExistence type="predicted"/>
<dbReference type="Gene3D" id="3.40.50.970">
    <property type="match status" value="1"/>
</dbReference>
<feature type="domain" description="Pyruvate/ketoisovalerate oxidoreductase catalytic" evidence="3">
    <location>
        <begin position="746"/>
        <end position="933"/>
    </location>
</feature>
<feature type="domain" description="DUF6537" evidence="4">
    <location>
        <begin position="960"/>
        <end position="1162"/>
    </location>
</feature>
<dbReference type="PANTHER" id="PTHR48084">
    <property type="entry name" value="2-OXOGLUTARATE OXIDOREDUCTASE SUBUNIT KORB-RELATED"/>
    <property type="match status" value="1"/>
</dbReference>
<sequence length="1180" mass="128585">MNDVSEVKQVPGPGELADPDYRLDDNMRRETGRIFITGTQALLRMMIMQKRMDERHGLHTAGFISGYRGSPLGAVDQEAWRIAPLLKEAAIEFLPAINEDLGATAVLGSQQVESDPTRTVEGVFAMWYGKGPGVDRSGDALKHGNVYGSSPHGGVLVVLGDDHGCVSSSMPHQSEQALMAWQMPVVNPANIEEYFEFGLYGWALSRFSGNWVGFKAISETVEGGAVVELPEPRDFTVPADYLYPPGGLHYRWPDLPSLALEQRLAAKLNAVQAFAKVNSIDKLVVKAPQAKLGIISAGKAYLDLVEAFQRMGVSFELLEQLGIRLYKPGMTYPLERTRLFAFADGLEQILVVEEKGPVVEDQLKGLLYNMPAASRPVILGKTDAQGEPLLSSLGELRPSRIAPALIRWLAPLLPQLGLERQLPSFCAADLLSNSADAVKRTPYFCSGCPHNTSTKLPEGSRALAGIGCHFMATWMERDTFNLTQMGGEGVTWVAASRFVKAPHVFQNLGDGTYYHSGYLAVRQAIAAKTNITYKILYNDAVAMTGGQPVDGGLSVPQIAQQVVSEGAARVVVVTDDVSRYAGVTLPAGVPVRPREELDVVQRELRDTQGVTVLIYDQTCAAEKRRRRKQNKPGKTVFPDPARRMMINSAVCEGCGDCGTQSNCLSILPLETDLGRKRQIEQSSCNKDYSCVEGFCPSFVSVLGGAPRKPAAAQITLQQLEDMLAAHPQPAQYGFAKPFEMLVAGIGGTGVVTLGALITMAAHLEGKGASALDFMGFAQKGGAVMSHVRVAASPALLNQVRIDLQQADALLACDLVVAAMPDALSVMRRGHTQVVANERETPTAEFTRNPDADINKDGLMAKLRHSAGDGNVFGINPADLALRALGEQITANIVMLGYAWQRGLVPVGLPAMMRAIELNGVAIDLNKRAFMLGRLAAADIGAVDRLAQPQQVIQFAQPKSLEDMIALRVQLLTDYQDRQYADRYVALVRLVEQKERMLEGEGSKLALSKAVARSLYKAMAYKDEYEVARLHADPAFRAQISDQFDGDYKLQFHMAPPLLPKKKPGTDIPAKRTFGAWMLPAMGMLAKLKGLRGTALDIFGYTEERRLERAWRDQVMALAEELAGSLNADNKPVALKMAQLPEKVRGFGHVKLANLEKVQQELEALRPQLSAKSQFVMMKRA</sequence>
<evidence type="ECO:0000256" key="1">
    <source>
        <dbReference type="ARBA" id="ARBA00023002"/>
    </source>
</evidence>